<name>A0A6B0YL86_9CHLR</name>
<organism evidence="1">
    <name type="scientific">Caldilineaceae bacterium SB0664_bin_27</name>
    <dbReference type="NCBI Taxonomy" id="2605260"/>
    <lineage>
        <taxon>Bacteria</taxon>
        <taxon>Bacillati</taxon>
        <taxon>Chloroflexota</taxon>
        <taxon>Caldilineae</taxon>
        <taxon>Caldilineales</taxon>
        <taxon>Caldilineaceae</taxon>
    </lineage>
</organism>
<reference evidence="1" key="1">
    <citation type="submission" date="2019-09" db="EMBL/GenBank/DDBJ databases">
        <title>Characterisation of the sponge microbiome using genome-centric metagenomics.</title>
        <authorList>
            <person name="Engelberts J.P."/>
            <person name="Robbins S.J."/>
            <person name="De Goeij J.M."/>
            <person name="Aranda M."/>
            <person name="Bell S.C."/>
            <person name="Webster N.S."/>
        </authorList>
    </citation>
    <scope>NUCLEOTIDE SEQUENCE</scope>
    <source>
        <strain evidence="1">SB0664_bin_27</strain>
    </source>
</reference>
<proteinExistence type="predicted"/>
<comment type="caution">
    <text evidence="1">The sequence shown here is derived from an EMBL/GenBank/DDBJ whole genome shotgun (WGS) entry which is preliminary data.</text>
</comment>
<dbReference type="EMBL" id="VXRG01000002">
    <property type="protein sequence ID" value="MXY91816.1"/>
    <property type="molecule type" value="Genomic_DNA"/>
</dbReference>
<protein>
    <submittedName>
        <fullName evidence="1">Uncharacterized protein</fullName>
    </submittedName>
</protein>
<gene>
    <name evidence="1" type="ORF">F4Y42_00015</name>
</gene>
<accession>A0A6B0YL86</accession>
<sequence>MIFLGWYIIILFVVRSTRGAEANQQNRDCREQTQQEDKLQKVNNLHFDPLHRFSDKQRAYDNEEQYSTTIQGVGLDFRRVLSLQG</sequence>
<evidence type="ECO:0000313" key="1">
    <source>
        <dbReference type="EMBL" id="MXY91816.1"/>
    </source>
</evidence>
<dbReference type="AlphaFoldDB" id="A0A6B0YL86"/>